<evidence type="ECO:0000259" key="5">
    <source>
        <dbReference type="PROSITE" id="PS50020"/>
    </source>
</evidence>
<evidence type="ECO:0000256" key="1">
    <source>
        <dbReference type="ARBA" id="ARBA00004496"/>
    </source>
</evidence>
<evidence type="ECO:0000256" key="2">
    <source>
        <dbReference type="ARBA" id="ARBA00022490"/>
    </source>
</evidence>
<feature type="region of interest" description="Disordered" evidence="4">
    <location>
        <begin position="84"/>
        <end position="165"/>
    </location>
</feature>
<protein>
    <recommendedName>
        <fullName evidence="5">WW domain-containing protein</fullName>
    </recommendedName>
</protein>
<feature type="compositionally biased region" description="Acidic residues" evidence="4">
    <location>
        <begin position="100"/>
        <end position="127"/>
    </location>
</feature>
<sequence length="207" mass="21881">MAGPNIDVILASLRSCSLADAEAAKLRRPSAGRTPASKGVSGDAADIALELNSDLALPCHWEQFLDLKQTGRLYYINRSTGARTTEDPRKFAGSRGGYDSGEDEDDDDEGDDADDEDEPDDDEDDGSSEGAATAAQSDDSSIGICSTISPSSSSASSREEAMEREEAPVLVAAGCRACMMYVMIPKGAEECPRCRGHVICFGRSGSR</sequence>
<keyword evidence="7" id="KW-1185">Reference proteome</keyword>
<evidence type="ECO:0000256" key="4">
    <source>
        <dbReference type="SAM" id="MobiDB-lite"/>
    </source>
</evidence>
<name>A0A843URW6_COLES</name>
<proteinExistence type="predicted"/>
<evidence type="ECO:0000256" key="3">
    <source>
        <dbReference type="ARBA" id="ARBA00022553"/>
    </source>
</evidence>
<dbReference type="AlphaFoldDB" id="A0A843URW6"/>
<dbReference type="PANTHER" id="PTHR14791">
    <property type="entry name" value="BOMB/KIRA PROTEINS"/>
    <property type="match status" value="1"/>
</dbReference>
<keyword evidence="2" id="KW-0963">Cytoplasm</keyword>
<comment type="caution">
    <text evidence="6">The sequence shown here is derived from an EMBL/GenBank/DDBJ whole genome shotgun (WGS) entry which is preliminary data.</text>
</comment>
<dbReference type="Proteomes" id="UP000652761">
    <property type="component" value="Unassembled WGS sequence"/>
</dbReference>
<accession>A0A843URW6</accession>
<comment type="subcellular location">
    <subcellularLocation>
        <location evidence="1">Cytoplasm</location>
    </subcellularLocation>
</comment>
<dbReference type="PANTHER" id="PTHR14791:SF29">
    <property type="entry name" value="PROTEIN KIBRA"/>
    <property type="match status" value="1"/>
</dbReference>
<dbReference type="SUPFAM" id="SSF51045">
    <property type="entry name" value="WW domain"/>
    <property type="match status" value="1"/>
</dbReference>
<dbReference type="InterPro" id="IPR036020">
    <property type="entry name" value="WW_dom_sf"/>
</dbReference>
<dbReference type="OrthoDB" id="1930512at2759"/>
<organism evidence="6 7">
    <name type="scientific">Colocasia esculenta</name>
    <name type="common">Wild taro</name>
    <name type="synonym">Arum esculentum</name>
    <dbReference type="NCBI Taxonomy" id="4460"/>
    <lineage>
        <taxon>Eukaryota</taxon>
        <taxon>Viridiplantae</taxon>
        <taxon>Streptophyta</taxon>
        <taxon>Embryophyta</taxon>
        <taxon>Tracheophyta</taxon>
        <taxon>Spermatophyta</taxon>
        <taxon>Magnoliopsida</taxon>
        <taxon>Liliopsida</taxon>
        <taxon>Araceae</taxon>
        <taxon>Aroideae</taxon>
        <taxon>Colocasieae</taxon>
        <taxon>Colocasia</taxon>
    </lineage>
</organism>
<dbReference type="InterPro" id="IPR001202">
    <property type="entry name" value="WW_dom"/>
</dbReference>
<dbReference type="Gene3D" id="2.20.70.10">
    <property type="match status" value="1"/>
</dbReference>
<feature type="domain" description="WW" evidence="5">
    <location>
        <begin position="55"/>
        <end position="90"/>
    </location>
</feature>
<dbReference type="InterPro" id="IPR051105">
    <property type="entry name" value="WWC/KIBRA_Hippo_Reg"/>
</dbReference>
<reference evidence="6" key="1">
    <citation type="submission" date="2017-07" db="EMBL/GenBank/DDBJ databases">
        <title>Taro Niue Genome Assembly and Annotation.</title>
        <authorList>
            <person name="Atibalentja N."/>
            <person name="Keating K."/>
            <person name="Fields C.J."/>
        </authorList>
    </citation>
    <scope>NUCLEOTIDE SEQUENCE</scope>
    <source>
        <strain evidence="6">Niue_2</strain>
        <tissue evidence="6">Leaf</tissue>
    </source>
</reference>
<gene>
    <name evidence="6" type="ORF">Taro_021593</name>
</gene>
<dbReference type="EMBL" id="NMUH01001110">
    <property type="protein sequence ID" value="MQL89022.1"/>
    <property type="molecule type" value="Genomic_DNA"/>
</dbReference>
<feature type="compositionally biased region" description="Low complexity" evidence="4">
    <location>
        <begin position="140"/>
        <end position="156"/>
    </location>
</feature>
<evidence type="ECO:0000313" key="6">
    <source>
        <dbReference type="EMBL" id="MQL89022.1"/>
    </source>
</evidence>
<keyword evidence="3" id="KW-0597">Phosphoprotein</keyword>
<evidence type="ECO:0000313" key="7">
    <source>
        <dbReference type="Proteomes" id="UP000652761"/>
    </source>
</evidence>
<dbReference type="GO" id="GO:0005737">
    <property type="term" value="C:cytoplasm"/>
    <property type="evidence" value="ECO:0007669"/>
    <property type="project" value="UniProtKB-SubCell"/>
</dbReference>
<dbReference type="PROSITE" id="PS50020">
    <property type="entry name" value="WW_DOMAIN_2"/>
    <property type="match status" value="1"/>
</dbReference>